<evidence type="ECO:0000259" key="1">
    <source>
        <dbReference type="Pfam" id="PF22483"/>
    </source>
</evidence>
<keyword evidence="3" id="KW-1185">Reference proteome</keyword>
<sequence>MDQKAEILMRHFRDGDSQRKISDDLKISRTTVRKYIGEVNAKFKELDQLGHNEEKHREQIILLIEEIASKPKYDTSSRTKLKLTEDIIEEIKSMLLSNENNRALGRHKQLIKNTDIHEKLLEKGYDIGYTTVCNYIRDNHNTKEAYVRQEYQLGETMEFDWGEVKLTIGGKMLTFKMGLMTTAKRRTESRVNKYSVINIDQNKYSVTNYLVGKFVKVKIYPEEIKIYYKESKTAEHIRSFQNHKWIIDINHFIHTLKKKPGALHSSVGRHQLSPELQETYQRYYTNNPRDFIELLELIKEKDTTTVLSAIKELKTIKESLVTTDNIKNIVYKLPGEDLRIKREDVEIFESSTKQIQELNNLFNLESMGRYEN</sequence>
<dbReference type="PANTHER" id="PTHR35004:SF7">
    <property type="entry name" value="INTEGRASE PROTEIN"/>
    <property type="match status" value="1"/>
</dbReference>
<feature type="domain" description="Transposase for insertion sequence element IS21-like C-terminal" evidence="1">
    <location>
        <begin position="184"/>
        <end position="248"/>
    </location>
</feature>
<accession>A0ABS4KBY1</accession>
<dbReference type="EMBL" id="JAGGLJ010000006">
    <property type="protein sequence ID" value="MBP2025283.1"/>
    <property type="molecule type" value="Genomic_DNA"/>
</dbReference>
<keyword evidence="2" id="KW-0238">DNA-binding</keyword>
<organism evidence="2 3">
    <name type="scientific">Peptoniphilus stercorisuis</name>
    <dbReference type="NCBI Taxonomy" id="1436965"/>
    <lineage>
        <taxon>Bacteria</taxon>
        <taxon>Bacillati</taxon>
        <taxon>Bacillota</taxon>
        <taxon>Tissierellia</taxon>
        <taxon>Tissierellales</taxon>
        <taxon>Peptoniphilaceae</taxon>
        <taxon>Peptoniphilus</taxon>
    </lineage>
</organism>
<dbReference type="GO" id="GO:0003677">
    <property type="term" value="F:DNA binding"/>
    <property type="evidence" value="ECO:0007669"/>
    <property type="project" value="UniProtKB-KW"/>
</dbReference>
<evidence type="ECO:0000313" key="3">
    <source>
        <dbReference type="Proteomes" id="UP001519306"/>
    </source>
</evidence>
<comment type="caution">
    <text evidence="2">The sequence shown here is derived from an EMBL/GenBank/DDBJ whole genome shotgun (WGS) entry which is preliminary data.</text>
</comment>
<dbReference type="Proteomes" id="UP001519306">
    <property type="component" value="Unassembled WGS sequence"/>
</dbReference>
<dbReference type="InterPro" id="IPR054353">
    <property type="entry name" value="IstA-like_C"/>
</dbReference>
<gene>
    <name evidence="2" type="ORF">J2Z71_000813</name>
</gene>
<dbReference type="PANTHER" id="PTHR35004">
    <property type="entry name" value="TRANSPOSASE RV3428C-RELATED"/>
    <property type="match status" value="1"/>
</dbReference>
<proteinExistence type="predicted"/>
<evidence type="ECO:0000313" key="2">
    <source>
        <dbReference type="EMBL" id="MBP2025283.1"/>
    </source>
</evidence>
<dbReference type="RefSeq" id="WP_210060579.1">
    <property type="nucleotide sequence ID" value="NZ_JAGGLJ010000006.1"/>
</dbReference>
<name>A0ABS4KBY1_9FIRM</name>
<dbReference type="Pfam" id="PF22483">
    <property type="entry name" value="Mu-transpos_C_2"/>
    <property type="match status" value="1"/>
</dbReference>
<protein>
    <submittedName>
        <fullName evidence="2">DNA-binding Lrp family transcriptional regulator</fullName>
    </submittedName>
</protein>
<reference evidence="2 3" key="1">
    <citation type="submission" date="2021-03" db="EMBL/GenBank/DDBJ databases">
        <title>Genomic Encyclopedia of Type Strains, Phase IV (KMG-IV): sequencing the most valuable type-strain genomes for metagenomic binning, comparative biology and taxonomic classification.</title>
        <authorList>
            <person name="Goeker M."/>
        </authorList>
    </citation>
    <scope>NUCLEOTIDE SEQUENCE [LARGE SCALE GENOMIC DNA]</scope>
    <source>
        <strain evidence="2 3">DSM 27563</strain>
    </source>
</reference>